<feature type="compositionally biased region" description="Low complexity" evidence="2">
    <location>
        <begin position="27"/>
        <end position="39"/>
    </location>
</feature>
<dbReference type="Gene3D" id="3.10.105.10">
    <property type="entry name" value="Dipeptide-binding Protein, Domain 3"/>
    <property type="match status" value="1"/>
</dbReference>
<evidence type="ECO:0000256" key="3">
    <source>
        <dbReference type="SAM" id="SignalP"/>
    </source>
</evidence>
<feature type="domain" description="Solute-binding protein family 5" evidence="4">
    <location>
        <begin position="94"/>
        <end position="441"/>
    </location>
</feature>
<dbReference type="InterPro" id="IPR039424">
    <property type="entry name" value="SBP_5"/>
</dbReference>
<dbReference type="Proteomes" id="UP000262939">
    <property type="component" value="Unassembled WGS sequence"/>
</dbReference>
<evidence type="ECO:0000259" key="4">
    <source>
        <dbReference type="Pfam" id="PF00496"/>
    </source>
</evidence>
<feature type="signal peptide" evidence="3">
    <location>
        <begin position="1"/>
        <end position="23"/>
    </location>
</feature>
<evidence type="ECO:0000313" key="5">
    <source>
        <dbReference type="EMBL" id="RFU62942.1"/>
    </source>
</evidence>
<dbReference type="AlphaFoldDB" id="A0A372LBT5"/>
<feature type="chain" id="PRO_5039121575" evidence="3">
    <location>
        <begin position="24"/>
        <end position="524"/>
    </location>
</feature>
<dbReference type="GO" id="GO:0015833">
    <property type="term" value="P:peptide transport"/>
    <property type="evidence" value="ECO:0007669"/>
    <property type="project" value="TreeGrafter"/>
</dbReference>
<evidence type="ECO:0000313" key="6">
    <source>
        <dbReference type="Proteomes" id="UP000262939"/>
    </source>
</evidence>
<keyword evidence="1 3" id="KW-0732">Signal</keyword>
<proteinExistence type="predicted"/>
<dbReference type="InterPro" id="IPR000914">
    <property type="entry name" value="SBP_5_dom"/>
</dbReference>
<dbReference type="OrthoDB" id="9796817at2"/>
<gene>
    <name evidence="5" type="ORF">D0466_13415</name>
</gene>
<comment type="caution">
    <text evidence="5">The sequence shown here is derived from an EMBL/GenBank/DDBJ whole genome shotgun (WGS) entry which is preliminary data.</text>
</comment>
<dbReference type="GO" id="GO:0043190">
    <property type="term" value="C:ATP-binding cassette (ABC) transporter complex"/>
    <property type="evidence" value="ECO:0007669"/>
    <property type="project" value="InterPro"/>
</dbReference>
<dbReference type="PANTHER" id="PTHR30290:SF38">
    <property type="entry name" value="D,D-DIPEPTIDE-BINDING PERIPLASMIC PROTEIN DDPA-RELATED"/>
    <property type="match status" value="1"/>
</dbReference>
<organism evidence="5 6">
    <name type="scientific">Peribacillus glennii</name>
    <dbReference type="NCBI Taxonomy" id="2303991"/>
    <lineage>
        <taxon>Bacteria</taxon>
        <taxon>Bacillati</taxon>
        <taxon>Bacillota</taxon>
        <taxon>Bacilli</taxon>
        <taxon>Bacillales</taxon>
        <taxon>Bacillaceae</taxon>
        <taxon>Peribacillus</taxon>
    </lineage>
</organism>
<evidence type="ECO:0000256" key="2">
    <source>
        <dbReference type="SAM" id="MobiDB-lite"/>
    </source>
</evidence>
<accession>A0A372LBT5</accession>
<feature type="region of interest" description="Disordered" evidence="2">
    <location>
        <begin position="27"/>
        <end position="51"/>
    </location>
</feature>
<dbReference type="PANTHER" id="PTHR30290">
    <property type="entry name" value="PERIPLASMIC BINDING COMPONENT OF ABC TRANSPORTER"/>
    <property type="match status" value="1"/>
</dbReference>
<dbReference type="SUPFAM" id="SSF53850">
    <property type="entry name" value="Periplasmic binding protein-like II"/>
    <property type="match status" value="1"/>
</dbReference>
<dbReference type="GO" id="GO:1904680">
    <property type="term" value="F:peptide transmembrane transporter activity"/>
    <property type="evidence" value="ECO:0007669"/>
    <property type="project" value="TreeGrafter"/>
</dbReference>
<sequence>MPKLKKSFQTILLLLVALTMVMAGCSSNSKSSTSEGNTKSDNEAQGQPQKGGEIKIAYGVDITNFDPIKGTTGNDHALLWPVYETLVKFTPDMKPEPGIAESWEFPDDKTMVLHLRKGVTFHDGTPFNAEAVKFNIERVNSKDSQISDLKSIESVEVVDETTVKLHLSKPDSSILLALSDRGGMMVSPTAVNKYGADYSQHPVGAGPFEVTNHIPNGQIDYAAFKNYWKKEQIYLDKMTVKIIPDANSQINALKSNQVDFVPGIAAQNVSSLKNNPNIVVSNENTLGLGMLYLKTNVEPFNNKAVRLAVLHGIDRQQLIDAINFGQGEVAAQPFPKGYWAHNDSINIKYDPEKSKQLLKDAGLNDVSFTLVTYPIDWWTRLANAIKGQLEKVGITVKIETLEANAAVQKFMTDKEADALTGNWSGRPDPQMTINSLYSKDSFYNPGKISTPDAESLILEAAATYDQEKRAELFGKIVNEAIVQEGFSIPLFTTPAIQAMNKKIKGFQPNLLGKPIFSTLWVNQK</sequence>
<protein>
    <submittedName>
        <fullName evidence="5">ABC transporter substrate-binding protein</fullName>
    </submittedName>
</protein>
<dbReference type="PROSITE" id="PS51257">
    <property type="entry name" value="PROKAR_LIPOPROTEIN"/>
    <property type="match status" value="1"/>
</dbReference>
<dbReference type="InterPro" id="IPR030678">
    <property type="entry name" value="Peptide/Ni-bd"/>
</dbReference>
<dbReference type="PIRSF" id="PIRSF002741">
    <property type="entry name" value="MppA"/>
    <property type="match status" value="1"/>
</dbReference>
<name>A0A372LBT5_9BACI</name>
<dbReference type="CDD" id="cd08496">
    <property type="entry name" value="PBP2_NikA_DppA_OppA_like_9"/>
    <property type="match status" value="1"/>
</dbReference>
<dbReference type="EMBL" id="QVTD01000008">
    <property type="protein sequence ID" value="RFU62942.1"/>
    <property type="molecule type" value="Genomic_DNA"/>
</dbReference>
<reference evidence="5 6" key="1">
    <citation type="submission" date="2018-08" db="EMBL/GenBank/DDBJ databases">
        <title>Bacillus chawlae sp. nov., Bacillus glennii sp. nov., and Bacillus saganii sp. nov. Isolated from the Vehicle Assembly Building at Kennedy Space Center where the Viking Spacecraft were Assembled.</title>
        <authorList>
            <person name="Seuylemezian A."/>
            <person name="Vaishampayan P."/>
        </authorList>
    </citation>
    <scope>NUCLEOTIDE SEQUENCE [LARGE SCALE GENOMIC DNA]</scope>
    <source>
        <strain evidence="5 6">V44-8</strain>
    </source>
</reference>
<dbReference type="Pfam" id="PF00496">
    <property type="entry name" value="SBP_bac_5"/>
    <property type="match status" value="1"/>
</dbReference>
<dbReference type="GO" id="GO:0042597">
    <property type="term" value="C:periplasmic space"/>
    <property type="evidence" value="ECO:0007669"/>
    <property type="project" value="UniProtKB-ARBA"/>
</dbReference>
<dbReference type="Gene3D" id="3.90.76.10">
    <property type="entry name" value="Dipeptide-binding Protein, Domain 1"/>
    <property type="match status" value="1"/>
</dbReference>
<keyword evidence="6" id="KW-1185">Reference proteome</keyword>
<evidence type="ECO:0000256" key="1">
    <source>
        <dbReference type="ARBA" id="ARBA00022729"/>
    </source>
</evidence>
<dbReference type="RefSeq" id="WP_117323069.1">
    <property type="nucleotide sequence ID" value="NZ_QVTD01000008.1"/>
</dbReference>
<dbReference type="Gene3D" id="3.40.190.10">
    <property type="entry name" value="Periplasmic binding protein-like II"/>
    <property type="match status" value="1"/>
</dbReference>